<evidence type="ECO:0008006" key="4">
    <source>
        <dbReference type="Google" id="ProtNLM"/>
    </source>
</evidence>
<dbReference type="Gene3D" id="1.10.10.10">
    <property type="entry name" value="Winged helix-like DNA-binding domain superfamily/Winged helix DNA-binding domain"/>
    <property type="match status" value="1"/>
</dbReference>
<dbReference type="InterPro" id="IPR036388">
    <property type="entry name" value="WH-like_DNA-bd_sf"/>
</dbReference>
<comment type="caution">
    <text evidence="2">The sequence shown here is derived from an EMBL/GenBank/DDBJ whole genome shotgun (WGS) entry which is preliminary data.</text>
</comment>
<dbReference type="OrthoDB" id="6421377at2759"/>
<protein>
    <recommendedName>
        <fullName evidence="4">Transposase Tc1-like domain-containing protein</fullName>
    </recommendedName>
</protein>
<comment type="subcellular location">
    <subcellularLocation>
        <location evidence="1">Nucleus</location>
    </subcellularLocation>
</comment>
<dbReference type="InterPro" id="IPR009057">
    <property type="entry name" value="Homeodomain-like_sf"/>
</dbReference>
<dbReference type="Proteomes" id="UP000499080">
    <property type="component" value="Unassembled WGS sequence"/>
</dbReference>
<evidence type="ECO:0000256" key="1">
    <source>
        <dbReference type="ARBA" id="ARBA00004123"/>
    </source>
</evidence>
<dbReference type="SUPFAM" id="SSF46689">
    <property type="entry name" value="Homeodomain-like"/>
    <property type="match status" value="1"/>
</dbReference>
<keyword evidence="3" id="KW-1185">Reference proteome</keyword>
<name>A0A4Y2AVY0_ARAVE</name>
<organism evidence="2 3">
    <name type="scientific">Araneus ventricosus</name>
    <name type="common">Orbweaver spider</name>
    <name type="synonym">Epeira ventricosa</name>
    <dbReference type="NCBI Taxonomy" id="182803"/>
    <lineage>
        <taxon>Eukaryota</taxon>
        <taxon>Metazoa</taxon>
        <taxon>Ecdysozoa</taxon>
        <taxon>Arthropoda</taxon>
        <taxon>Chelicerata</taxon>
        <taxon>Arachnida</taxon>
        <taxon>Araneae</taxon>
        <taxon>Araneomorphae</taxon>
        <taxon>Entelegynae</taxon>
        <taxon>Araneoidea</taxon>
        <taxon>Araneidae</taxon>
        <taxon>Araneus</taxon>
    </lineage>
</organism>
<dbReference type="EMBL" id="BGPR01000035">
    <property type="protein sequence ID" value="GBL83888.1"/>
    <property type="molecule type" value="Genomic_DNA"/>
</dbReference>
<sequence length="154" mass="17720">MSDTTAKRIANLENTSFKKKQDAGSTTLFHHLHGSMGRKKSEISIDKRKLTICQWKRGSSERKTGEIVNASKSTIHNIISKYKKTKSVKNLPRTCRPRRFTEREERWIVRKITCNPKTSAVKLTLKAQQRFNKSANPGKGPEYLEKIQFSWPSS</sequence>
<evidence type="ECO:0000313" key="3">
    <source>
        <dbReference type="Proteomes" id="UP000499080"/>
    </source>
</evidence>
<evidence type="ECO:0000313" key="2">
    <source>
        <dbReference type="EMBL" id="GBL83888.1"/>
    </source>
</evidence>
<dbReference type="GO" id="GO:0005634">
    <property type="term" value="C:nucleus"/>
    <property type="evidence" value="ECO:0007669"/>
    <property type="project" value="UniProtKB-SubCell"/>
</dbReference>
<reference evidence="2 3" key="1">
    <citation type="journal article" date="2019" name="Sci. Rep.">
        <title>Orb-weaving spider Araneus ventricosus genome elucidates the spidroin gene catalogue.</title>
        <authorList>
            <person name="Kono N."/>
            <person name="Nakamura H."/>
            <person name="Ohtoshi R."/>
            <person name="Moran D.A.P."/>
            <person name="Shinohara A."/>
            <person name="Yoshida Y."/>
            <person name="Fujiwara M."/>
            <person name="Mori M."/>
            <person name="Tomita M."/>
            <person name="Arakawa K."/>
        </authorList>
    </citation>
    <scope>NUCLEOTIDE SEQUENCE [LARGE SCALE GENOMIC DNA]</scope>
</reference>
<proteinExistence type="predicted"/>
<accession>A0A4Y2AVY0</accession>
<gene>
    <name evidence="2" type="ORF">AVEN_100796_1</name>
</gene>
<dbReference type="AlphaFoldDB" id="A0A4Y2AVY0"/>